<dbReference type="Proteomes" id="UP000299102">
    <property type="component" value="Unassembled WGS sequence"/>
</dbReference>
<dbReference type="EMBL" id="BGZK01000947">
    <property type="protein sequence ID" value="GBP66094.1"/>
    <property type="molecule type" value="Genomic_DNA"/>
</dbReference>
<evidence type="ECO:0000313" key="1">
    <source>
        <dbReference type="EMBL" id="GBP66094.1"/>
    </source>
</evidence>
<reference evidence="1 2" key="1">
    <citation type="journal article" date="2019" name="Commun. Biol.">
        <title>The bagworm genome reveals a unique fibroin gene that provides high tensile strength.</title>
        <authorList>
            <person name="Kono N."/>
            <person name="Nakamura H."/>
            <person name="Ohtoshi R."/>
            <person name="Tomita M."/>
            <person name="Numata K."/>
            <person name="Arakawa K."/>
        </authorList>
    </citation>
    <scope>NUCLEOTIDE SEQUENCE [LARGE SCALE GENOMIC DNA]</scope>
</reference>
<evidence type="ECO:0000313" key="2">
    <source>
        <dbReference type="Proteomes" id="UP000299102"/>
    </source>
</evidence>
<dbReference type="AlphaFoldDB" id="A0A4C1XU46"/>
<sequence length="158" mass="17731">MTVVRPKLRYKRLQNIETIANNDSHPGRGGEQRKCSGARAAARPIFGEDHAIDSLVTLSSAVNTNKVSRLFVNDQGMGPVDSQVVVVVLSESGLREWPRRPPRPRPAPPNSFLVFRTVSEKRDALRNLISDRFVRRYHCPVTSYREPSGILNVSKTIK</sequence>
<keyword evidence="2" id="KW-1185">Reference proteome</keyword>
<protein>
    <submittedName>
        <fullName evidence="1">Uncharacterized protein</fullName>
    </submittedName>
</protein>
<comment type="caution">
    <text evidence="1">The sequence shown here is derived from an EMBL/GenBank/DDBJ whole genome shotgun (WGS) entry which is preliminary data.</text>
</comment>
<organism evidence="1 2">
    <name type="scientific">Eumeta variegata</name>
    <name type="common">Bagworm moth</name>
    <name type="synonym">Eumeta japonica</name>
    <dbReference type="NCBI Taxonomy" id="151549"/>
    <lineage>
        <taxon>Eukaryota</taxon>
        <taxon>Metazoa</taxon>
        <taxon>Ecdysozoa</taxon>
        <taxon>Arthropoda</taxon>
        <taxon>Hexapoda</taxon>
        <taxon>Insecta</taxon>
        <taxon>Pterygota</taxon>
        <taxon>Neoptera</taxon>
        <taxon>Endopterygota</taxon>
        <taxon>Lepidoptera</taxon>
        <taxon>Glossata</taxon>
        <taxon>Ditrysia</taxon>
        <taxon>Tineoidea</taxon>
        <taxon>Psychidae</taxon>
        <taxon>Oiketicinae</taxon>
        <taxon>Eumeta</taxon>
    </lineage>
</organism>
<name>A0A4C1XU46_EUMVA</name>
<proteinExistence type="predicted"/>
<gene>
    <name evidence="1" type="ORF">EVAR_37556_1</name>
</gene>
<accession>A0A4C1XU46</accession>